<organism evidence="1">
    <name type="scientific">Mytilinidion resinicola</name>
    <dbReference type="NCBI Taxonomy" id="574789"/>
    <lineage>
        <taxon>Eukaryota</taxon>
        <taxon>Fungi</taxon>
        <taxon>Dikarya</taxon>
        <taxon>Ascomycota</taxon>
        <taxon>Pezizomycotina</taxon>
        <taxon>Dothideomycetes</taxon>
        <taxon>Pleosporomycetidae</taxon>
        <taxon>Mytilinidiales</taxon>
        <taxon>Mytilinidiaceae</taxon>
        <taxon>Mytilinidion</taxon>
    </lineage>
</organism>
<dbReference type="EMBL" id="MU003700">
    <property type="protein sequence ID" value="KAF2810256.1"/>
    <property type="molecule type" value="Genomic_DNA"/>
</dbReference>
<dbReference type="AlphaFoldDB" id="A0A6A6YMZ1"/>
<protein>
    <submittedName>
        <fullName evidence="1 3">Uncharacterized protein</fullName>
    </submittedName>
</protein>
<name>A0A6A6YMZ1_9PEZI</name>
<keyword evidence="2" id="KW-1185">Reference proteome</keyword>
<dbReference type="GeneID" id="54455138"/>
<reference evidence="3" key="3">
    <citation type="submission" date="2025-04" db="UniProtKB">
        <authorList>
            <consortium name="RefSeq"/>
        </authorList>
    </citation>
    <scope>IDENTIFICATION</scope>
    <source>
        <strain evidence="3">CBS 304.34</strain>
    </source>
</reference>
<gene>
    <name evidence="1 3" type="ORF">BDZ99DRAFT_308204</name>
</gene>
<reference evidence="1 3" key="1">
    <citation type="journal article" date="2020" name="Stud. Mycol.">
        <title>101 Dothideomycetes genomes: a test case for predicting lifestyles and emergence of pathogens.</title>
        <authorList>
            <person name="Haridas S."/>
            <person name="Albert R."/>
            <person name="Binder M."/>
            <person name="Bloem J."/>
            <person name="Labutti K."/>
            <person name="Salamov A."/>
            <person name="Andreopoulos B."/>
            <person name="Baker S."/>
            <person name="Barry K."/>
            <person name="Bills G."/>
            <person name="Bluhm B."/>
            <person name="Cannon C."/>
            <person name="Castanera R."/>
            <person name="Culley D."/>
            <person name="Daum C."/>
            <person name="Ezra D."/>
            <person name="Gonzalez J."/>
            <person name="Henrissat B."/>
            <person name="Kuo A."/>
            <person name="Liang C."/>
            <person name="Lipzen A."/>
            <person name="Lutzoni F."/>
            <person name="Magnuson J."/>
            <person name="Mondo S."/>
            <person name="Nolan M."/>
            <person name="Ohm R."/>
            <person name="Pangilinan J."/>
            <person name="Park H.-J."/>
            <person name="Ramirez L."/>
            <person name="Alfaro M."/>
            <person name="Sun H."/>
            <person name="Tritt A."/>
            <person name="Yoshinaga Y."/>
            <person name="Zwiers L.-H."/>
            <person name="Turgeon B."/>
            <person name="Goodwin S."/>
            <person name="Spatafora J."/>
            <person name="Crous P."/>
            <person name="Grigoriev I."/>
        </authorList>
    </citation>
    <scope>NUCLEOTIDE SEQUENCE</scope>
    <source>
        <strain evidence="1 3">CBS 304.34</strain>
    </source>
</reference>
<proteinExistence type="predicted"/>
<sequence length="154" mass="16714">MLVLDASTRFEKFEPHGRPSPCRLSGLLCLAGLLSSWCITSYSSSCRSIASFLIIINTAAFGPTYCLDLFSILQGYCRSMLTRPLRNLGQANGCGTVKSEYSLQHITGARGATCGMLHSGQSPNALEQTLLYVVSHLHSRSQLEAGKVNEAVRE</sequence>
<reference evidence="3" key="2">
    <citation type="submission" date="2020-04" db="EMBL/GenBank/DDBJ databases">
        <authorList>
            <consortium name="NCBI Genome Project"/>
        </authorList>
    </citation>
    <scope>NUCLEOTIDE SEQUENCE</scope>
    <source>
        <strain evidence="3">CBS 304.34</strain>
    </source>
</reference>
<accession>A0A6A6YMZ1</accession>
<evidence type="ECO:0000313" key="1">
    <source>
        <dbReference type="EMBL" id="KAF2810256.1"/>
    </source>
</evidence>
<evidence type="ECO:0000313" key="3">
    <source>
        <dbReference type="RefSeq" id="XP_033577220.1"/>
    </source>
</evidence>
<dbReference type="Proteomes" id="UP000504636">
    <property type="component" value="Unplaced"/>
</dbReference>
<dbReference type="RefSeq" id="XP_033577220.1">
    <property type="nucleotide sequence ID" value="XM_033714245.1"/>
</dbReference>
<evidence type="ECO:0000313" key="2">
    <source>
        <dbReference type="Proteomes" id="UP000504636"/>
    </source>
</evidence>